<proteinExistence type="predicted"/>
<keyword evidence="3" id="KW-0282">Flagellum</keyword>
<keyword evidence="3" id="KW-0969">Cilium</keyword>
<dbReference type="InterPro" id="IPR038610">
    <property type="entry name" value="FliK-like_C_sf"/>
</dbReference>
<name>A0A4R1HA60_9GAMM</name>
<evidence type="ECO:0000259" key="2">
    <source>
        <dbReference type="Pfam" id="PF02120"/>
    </source>
</evidence>
<dbReference type="Gene3D" id="3.30.750.140">
    <property type="match status" value="1"/>
</dbReference>
<comment type="caution">
    <text evidence="3">The sequence shown here is derived from an EMBL/GenBank/DDBJ whole genome shotgun (WGS) entry which is preliminary data.</text>
</comment>
<accession>A0A4R1HA60</accession>
<feature type="region of interest" description="Disordered" evidence="1">
    <location>
        <begin position="200"/>
        <end position="219"/>
    </location>
</feature>
<organism evidence="3 4">
    <name type="scientific">Thiogranum longum</name>
    <dbReference type="NCBI Taxonomy" id="1537524"/>
    <lineage>
        <taxon>Bacteria</taxon>
        <taxon>Pseudomonadati</taxon>
        <taxon>Pseudomonadota</taxon>
        <taxon>Gammaproteobacteria</taxon>
        <taxon>Chromatiales</taxon>
        <taxon>Ectothiorhodospiraceae</taxon>
        <taxon>Thiogranum</taxon>
    </lineage>
</organism>
<feature type="compositionally biased region" description="Low complexity" evidence="1">
    <location>
        <begin position="259"/>
        <end position="277"/>
    </location>
</feature>
<feature type="compositionally biased region" description="Low complexity" evidence="1">
    <location>
        <begin position="225"/>
        <end position="235"/>
    </location>
</feature>
<feature type="compositionally biased region" description="Polar residues" evidence="1">
    <location>
        <begin position="248"/>
        <end position="258"/>
    </location>
</feature>
<feature type="domain" description="Flagellar hook-length control protein-like C-terminal" evidence="2">
    <location>
        <begin position="419"/>
        <end position="494"/>
    </location>
</feature>
<dbReference type="EMBL" id="SMFX01000001">
    <property type="protein sequence ID" value="TCK18814.1"/>
    <property type="molecule type" value="Genomic_DNA"/>
</dbReference>
<dbReference type="RefSeq" id="WP_165869171.1">
    <property type="nucleotide sequence ID" value="NZ_SMFX01000001.1"/>
</dbReference>
<dbReference type="AlphaFoldDB" id="A0A4R1HA60"/>
<keyword evidence="3" id="KW-0966">Cell projection</keyword>
<sequence>METSGPTSGSPPVTGTNVAATTIRWQVGQLLQATVAESLAGKILLSIGNRQVSSDSSLPLEKGQQLTVQVRSLGEVPVLRITSGPASTTLAQAMRTLTPQQDSMTPLLASLSRLANTPQPPVPPLIRELTRSMMRNLPDTAAVTRPDTLRTAIERSGLLLERHLAQQANRPSAQSPGPGPVAAIEKDFKANLLQLIDRLRNWPGSTPGPRAPSVARSPVAPTLAAAPVVTTPGTLRDTPLAPPASTVRGGNSSTGNPSPTGGTSPANTAPATSTVSADQLHRALQSGVRTPLADARPVPVSTPLPVTAALPTAGTSSGSLLPALPGPVLPPFPGGMPAPQAAVQATIDLANRIGNLRTDLLRQAEAALARIQLHQLASQPREVERGLLEWLFELPVRRGDDIDLWSMRFAREQADPRTKKRQAQHRWSVQLAFDLPGLGPVQAQITLRGERVSTRFWTGNEEALPLFRDNLQALQKMFGKAGLETGELDCVPGPMPTGATAPSLIREKI</sequence>
<evidence type="ECO:0000313" key="4">
    <source>
        <dbReference type="Proteomes" id="UP000295707"/>
    </source>
</evidence>
<evidence type="ECO:0000313" key="3">
    <source>
        <dbReference type="EMBL" id="TCK18814.1"/>
    </source>
</evidence>
<reference evidence="3 4" key="1">
    <citation type="submission" date="2019-03" db="EMBL/GenBank/DDBJ databases">
        <title>Genomic Encyclopedia of Type Strains, Phase IV (KMG-IV): sequencing the most valuable type-strain genomes for metagenomic binning, comparative biology and taxonomic classification.</title>
        <authorList>
            <person name="Goeker M."/>
        </authorList>
    </citation>
    <scope>NUCLEOTIDE SEQUENCE [LARGE SCALE GENOMIC DNA]</scope>
    <source>
        <strain evidence="3 4">DSM 19610</strain>
    </source>
</reference>
<keyword evidence="4" id="KW-1185">Reference proteome</keyword>
<dbReference type="Proteomes" id="UP000295707">
    <property type="component" value="Unassembled WGS sequence"/>
</dbReference>
<feature type="region of interest" description="Disordered" evidence="1">
    <location>
        <begin position="225"/>
        <end position="278"/>
    </location>
</feature>
<evidence type="ECO:0000256" key="1">
    <source>
        <dbReference type="SAM" id="MobiDB-lite"/>
    </source>
</evidence>
<protein>
    <submittedName>
        <fullName evidence="3">Flagellar hook-length control protein FliK</fullName>
    </submittedName>
</protein>
<dbReference type="Pfam" id="PF02120">
    <property type="entry name" value="Flg_hook"/>
    <property type="match status" value="1"/>
</dbReference>
<gene>
    <name evidence="3" type="ORF">DFR30_2099</name>
</gene>
<dbReference type="InterPro" id="IPR021136">
    <property type="entry name" value="Flagellar_hook_control-like_C"/>
</dbReference>